<feature type="region of interest" description="Disordered" evidence="1">
    <location>
        <begin position="989"/>
        <end position="1018"/>
    </location>
</feature>
<feature type="domain" description="JmjC" evidence="2">
    <location>
        <begin position="459"/>
        <end position="569"/>
    </location>
</feature>
<evidence type="ECO:0000313" key="3">
    <source>
        <dbReference type="EMBL" id="KAK3371241.1"/>
    </source>
</evidence>
<feature type="compositionally biased region" description="Polar residues" evidence="1">
    <location>
        <begin position="241"/>
        <end position="255"/>
    </location>
</feature>
<dbReference type="Pfam" id="PF02373">
    <property type="entry name" value="JmjC"/>
    <property type="match status" value="1"/>
</dbReference>
<sequence length="1179" mass="131040">MRPRNKLRGNSVTILHAMDSLIADFNNLKSNFNALIQETRAALVKEHSRPGRAKRDTARIATTPKADSSPALSSEEQGPGTASAIEEIWSRFQSFAGMMDGFSEKIRALEAQSPLEMASEWMEGEAISSAIPGDQQASGENAMDLLATNPHPAPCNTRQDTLMGGIRPTQQPVQSLGTPTCSIVHAIDDVHGVEELPPTPPSPDSAGHTLMIDVVEPTRQPTRSPPASTGQDTLVGGAEPTRQSNQSLGTPTCSVNGALSSAPLARRPQQVEGGASHAIDVVHSMEELPADITSESPSAAPQTAPTFSCLLDDIGDELYQKICDDDRAKKYGYAKLSINGLEPLGEPEIQQPGEHDATYFSYVPDGAFTRVIPAHRDEEITFPKFPLPETQKKDWTFEELKRFVDKTLQDREDALYIIGDPLFPDIQLNCGEKLMRRGNDKINGVNTTYSYFNASNGPSLTIPHIEDANLGSINIIRAGEFKVLVVLDPGCNDLFESNMRKEFASSKTCRQFVRHLGRAVSLTKLDEWGVAYDIACFGPAEGFVTLPGPRGVYHMVVNMGSNLAYAINFELKASPDVVLITFCSNWRCGTQDAIEAVHLKLRSTRQSTKLLRKKTKSAPPKSQARSHICIMDSPDQPLPLPPVAMPLVQSGQPPQKIEELIEFAIQYKLFTEDYLSVFRPRKWITGNVLLHLLRIECFGSRFFVVDPTMLDISSPSHTGELVSDRREMMELYDGLVLPFHVKVNDQLSVSGKDHWIVAVLDWRSSAFTAYGMHKKPFESWKASLEAEIQGEKVMRFTSKKLGDYMSDHCCGFLVCFCIGLYLGNYNEGQIAPGPPLRAWYLERLLQQAVAHGTAHLSDVSISLVDLPQTASTPLSSTGLRSCLLQDLKAHSSSGSISFNQLQVALGDDDDSLLSRARILQLVLQCSMPGTCPTVDEYYGVLPDGEIKNILQEIIRIDSVSRRCTVESRIQLSRLGFVVDRELQAITKEMKHAQRIRRREKPDPLRRQAQSKAQDPHSGRSAMYRVLHRLLGYRPEQEIEMNSLRKLNREVKVGTTLYQISFHLGENILYTFPGSIVKQEDMVLKFPSATFKSLTSPIQPSDYDTLNDDELRYFIKWVRILREELSNLKLGPQDMQCFPLAPGKLVPEHIEGILGRKRKVEGSQDGRHLRLRARLASGFK</sequence>
<evidence type="ECO:0000259" key="2">
    <source>
        <dbReference type="Pfam" id="PF02373"/>
    </source>
</evidence>
<name>A0AAE0K734_9PEZI</name>
<evidence type="ECO:0000313" key="4">
    <source>
        <dbReference type="Proteomes" id="UP001287356"/>
    </source>
</evidence>
<dbReference type="Proteomes" id="UP001287356">
    <property type="component" value="Unassembled WGS sequence"/>
</dbReference>
<proteinExistence type="predicted"/>
<evidence type="ECO:0000256" key="1">
    <source>
        <dbReference type="SAM" id="MobiDB-lite"/>
    </source>
</evidence>
<organism evidence="3 4">
    <name type="scientific">Lasiosphaeria ovina</name>
    <dbReference type="NCBI Taxonomy" id="92902"/>
    <lineage>
        <taxon>Eukaryota</taxon>
        <taxon>Fungi</taxon>
        <taxon>Dikarya</taxon>
        <taxon>Ascomycota</taxon>
        <taxon>Pezizomycotina</taxon>
        <taxon>Sordariomycetes</taxon>
        <taxon>Sordariomycetidae</taxon>
        <taxon>Sordariales</taxon>
        <taxon>Lasiosphaeriaceae</taxon>
        <taxon>Lasiosphaeria</taxon>
    </lineage>
</organism>
<comment type="caution">
    <text evidence="3">The sequence shown here is derived from an EMBL/GenBank/DDBJ whole genome shotgun (WGS) entry which is preliminary data.</text>
</comment>
<feature type="compositionally biased region" description="Basic and acidic residues" evidence="1">
    <location>
        <begin position="46"/>
        <end position="58"/>
    </location>
</feature>
<dbReference type="Gene3D" id="2.60.120.650">
    <property type="entry name" value="Cupin"/>
    <property type="match status" value="1"/>
</dbReference>
<protein>
    <recommendedName>
        <fullName evidence="2">JmjC domain-containing protein</fullName>
    </recommendedName>
</protein>
<feature type="region of interest" description="Disordered" evidence="1">
    <location>
        <begin position="218"/>
        <end position="255"/>
    </location>
</feature>
<reference evidence="3" key="1">
    <citation type="journal article" date="2023" name="Mol. Phylogenet. Evol.">
        <title>Genome-scale phylogeny and comparative genomics of the fungal order Sordariales.</title>
        <authorList>
            <person name="Hensen N."/>
            <person name="Bonometti L."/>
            <person name="Westerberg I."/>
            <person name="Brannstrom I.O."/>
            <person name="Guillou S."/>
            <person name="Cros-Aarteil S."/>
            <person name="Calhoun S."/>
            <person name="Haridas S."/>
            <person name="Kuo A."/>
            <person name="Mondo S."/>
            <person name="Pangilinan J."/>
            <person name="Riley R."/>
            <person name="LaButti K."/>
            <person name="Andreopoulos B."/>
            <person name="Lipzen A."/>
            <person name="Chen C."/>
            <person name="Yan M."/>
            <person name="Daum C."/>
            <person name="Ng V."/>
            <person name="Clum A."/>
            <person name="Steindorff A."/>
            <person name="Ohm R.A."/>
            <person name="Martin F."/>
            <person name="Silar P."/>
            <person name="Natvig D.O."/>
            <person name="Lalanne C."/>
            <person name="Gautier V."/>
            <person name="Ament-Velasquez S.L."/>
            <person name="Kruys A."/>
            <person name="Hutchinson M.I."/>
            <person name="Powell A.J."/>
            <person name="Barry K."/>
            <person name="Miller A.N."/>
            <person name="Grigoriev I.V."/>
            <person name="Debuchy R."/>
            <person name="Gladieux P."/>
            <person name="Hiltunen Thoren M."/>
            <person name="Johannesson H."/>
        </authorList>
    </citation>
    <scope>NUCLEOTIDE SEQUENCE</scope>
    <source>
        <strain evidence="3">CBS 958.72</strain>
    </source>
</reference>
<dbReference type="InterPro" id="IPR003347">
    <property type="entry name" value="JmjC_dom"/>
</dbReference>
<gene>
    <name evidence="3" type="ORF">B0T24DRAFT_628205</name>
</gene>
<feature type="region of interest" description="Disordered" evidence="1">
    <location>
        <begin position="46"/>
        <end position="82"/>
    </location>
</feature>
<dbReference type="AlphaFoldDB" id="A0AAE0K734"/>
<reference evidence="3" key="2">
    <citation type="submission" date="2023-06" db="EMBL/GenBank/DDBJ databases">
        <authorList>
            <consortium name="Lawrence Berkeley National Laboratory"/>
            <person name="Haridas S."/>
            <person name="Hensen N."/>
            <person name="Bonometti L."/>
            <person name="Westerberg I."/>
            <person name="Brannstrom I.O."/>
            <person name="Guillou S."/>
            <person name="Cros-Aarteil S."/>
            <person name="Calhoun S."/>
            <person name="Kuo A."/>
            <person name="Mondo S."/>
            <person name="Pangilinan J."/>
            <person name="Riley R."/>
            <person name="Labutti K."/>
            <person name="Andreopoulos B."/>
            <person name="Lipzen A."/>
            <person name="Chen C."/>
            <person name="Yanf M."/>
            <person name="Daum C."/>
            <person name="Ng V."/>
            <person name="Clum A."/>
            <person name="Steindorff A."/>
            <person name="Ohm R."/>
            <person name="Martin F."/>
            <person name="Silar P."/>
            <person name="Natvig D."/>
            <person name="Lalanne C."/>
            <person name="Gautier V."/>
            <person name="Ament-Velasquez S.L."/>
            <person name="Kruys A."/>
            <person name="Hutchinson M.I."/>
            <person name="Powell A.J."/>
            <person name="Barry K."/>
            <person name="Miller A.N."/>
            <person name="Grigoriev I.V."/>
            <person name="Debuchy R."/>
            <person name="Gladieux P."/>
            <person name="Thoren M.H."/>
            <person name="Johannesson H."/>
        </authorList>
    </citation>
    <scope>NUCLEOTIDE SEQUENCE</scope>
    <source>
        <strain evidence="3">CBS 958.72</strain>
    </source>
</reference>
<dbReference type="SUPFAM" id="SSF51197">
    <property type="entry name" value="Clavaminate synthase-like"/>
    <property type="match status" value="1"/>
</dbReference>
<keyword evidence="4" id="KW-1185">Reference proteome</keyword>
<dbReference type="EMBL" id="JAULSN010000005">
    <property type="protein sequence ID" value="KAK3371241.1"/>
    <property type="molecule type" value="Genomic_DNA"/>
</dbReference>
<accession>A0AAE0K734</accession>
<feature type="compositionally biased region" description="Polar residues" evidence="1">
    <location>
        <begin position="219"/>
        <end position="232"/>
    </location>
</feature>